<dbReference type="EMBL" id="CM055094">
    <property type="protein sequence ID" value="KAJ7561461.1"/>
    <property type="molecule type" value="Genomic_DNA"/>
</dbReference>
<dbReference type="Proteomes" id="UP001162992">
    <property type="component" value="Chromosome 3"/>
</dbReference>
<name>A0ACC2E4J6_DIPCM</name>
<evidence type="ECO:0000313" key="2">
    <source>
        <dbReference type="Proteomes" id="UP001162992"/>
    </source>
</evidence>
<accession>A0ACC2E4J6</accession>
<reference evidence="2" key="1">
    <citation type="journal article" date="2024" name="Proc. Natl. Acad. Sci. U.S.A.">
        <title>Extraordinary preservation of gene collinearity over three hundred million years revealed in homosporous lycophytes.</title>
        <authorList>
            <person name="Li C."/>
            <person name="Wickell D."/>
            <person name="Kuo L.Y."/>
            <person name="Chen X."/>
            <person name="Nie B."/>
            <person name="Liao X."/>
            <person name="Peng D."/>
            <person name="Ji J."/>
            <person name="Jenkins J."/>
            <person name="Williams M."/>
            <person name="Shu S."/>
            <person name="Plott C."/>
            <person name="Barry K."/>
            <person name="Rajasekar S."/>
            <person name="Grimwood J."/>
            <person name="Han X."/>
            <person name="Sun S."/>
            <person name="Hou Z."/>
            <person name="He W."/>
            <person name="Dai G."/>
            <person name="Sun C."/>
            <person name="Schmutz J."/>
            <person name="Leebens-Mack J.H."/>
            <person name="Li F.W."/>
            <person name="Wang L."/>
        </authorList>
    </citation>
    <scope>NUCLEOTIDE SEQUENCE [LARGE SCALE GENOMIC DNA]</scope>
    <source>
        <strain evidence="2">cv. PW_Plant_1</strain>
    </source>
</reference>
<protein>
    <submittedName>
        <fullName evidence="1">Uncharacterized protein</fullName>
    </submittedName>
</protein>
<proteinExistence type="predicted"/>
<gene>
    <name evidence="1" type="ORF">O6H91_03G029300</name>
</gene>
<keyword evidence="2" id="KW-1185">Reference proteome</keyword>
<organism evidence="1 2">
    <name type="scientific">Diphasiastrum complanatum</name>
    <name type="common">Issler's clubmoss</name>
    <name type="synonym">Lycopodium complanatum</name>
    <dbReference type="NCBI Taxonomy" id="34168"/>
    <lineage>
        <taxon>Eukaryota</taxon>
        <taxon>Viridiplantae</taxon>
        <taxon>Streptophyta</taxon>
        <taxon>Embryophyta</taxon>
        <taxon>Tracheophyta</taxon>
        <taxon>Lycopodiopsida</taxon>
        <taxon>Lycopodiales</taxon>
        <taxon>Lycopodiaceae</taxon>
        <taxon>Lycopodioideae</taxon>
        <taxon>Diphasiastrum</taxon>
    </lineage>
</organism>
<sequence length="289" mass="32425">MVGVVRLMRIRPQVAFSGAATAASNAFHGFWLPTPLPASTFPKRLVHSVAVGENTVSYLRNSSNGAELYLVGTAHVSSKSAQEVKQVINMVKPDIVAVELCEERVRNMMAGESGPSAVQMLKEFMKFPGGLGENLVNLLVKSFYQIMRSTGLEPGKEFQVAMSEARKLEAELLLMDQDYVETIVKVHRVVSLRDILRLSTEVDDYPAFFDEAFDSGDIEEVVERLKTREAVRQLVKWMEVHFPDFVRVILHERDKLMLEHLRKCKGKVVAIVGIAHMDGIEHSWRVADS</sequence>
<comment type="caution">
    <text evidence="1">The sequence shown here is derived from an EMBL/GenBank/DDBJ whole genome shotgun (WGS) entry which is preliminary data.</text>
</comment>
<evidence type="ECO:0000313" key="1">
    <source>
        <dbReference type="EMBL" id="KAJ7561461.1"/>
    </source>
</evidence>